<keyword evidence="6 9" id="KW-1133">Transmembrane helix</keyword>
<dbReference type="EMBL" id="LJSG01000002">
    <property type="protein sequence ID" value="KPP95642.1"/>
    <property type="molecule type" value="Genomic_DNA"/>
</dbReference>
<dbReference type="OrthoDB" id="9808602at2"/>
<evidence type="ECO:0000256" key="6">
    <source>
        <dbReference type="ARBA" id="ARBA00022989"/>
    </source>
</evidence>
<evidence type="ECO:0000256" key="4">
    <source>
        <dbReference type="ARBA" id="ARBA00022679"/>
    </source>
</evidence>
<dbReference type="InterPro" id="IPR003362">
    <property type="entry name" value="Bact_transf"/>
</dbReference>
<evidence type="ECO:0000259" key="10">
    <source>
        <dbReference type="Pfam" id="PF02397"/>
    </source>
</evidence>
<dbReference type="RefSeq" id="WP_082700164.1">
    <property type="nucleotide sequence ID" value="NZ_FBYC01000004.1"/>
</dbReference>
<dbReference type="GO" id="GO:0000271">
    <property type="term" value="P:polysaccharide biosynthetic process"/>
    <property type="evidence" value="ECO:0007669"/>
    <property type="project" value="UniProtKB-KW"/>
</dbReference>
<evidence type="ECO:0000256" key="5">
    <source>
        <dbReference type="ARBA" id="ARBA00022692"/>
    </source>
</evidence>
<keyword evidence="8" id="KW-0270">Exopolysaccharide synthesis</keyword>
<dbReference type="GO" id="GO:0005886">
    <property type="term" value="C:plasma membrane"/>
    <property type="evidence" value="ECO:0007669"/>
    <property type="project" value="UniProtKB-SubCell"/>
</dbReference>
<evidence type="ECO:0000313" key="12">
    <source>
        <dbReference type="EMBL" id="KPP95642.1"/>
    </source>
</evidence>
<evidence type="ECO:0000256" key="2">
    <source>
        <dbReference type="ARBA" id="ARBA00006464"/>
    </source>
</evidence>
<comment type="similarity">
    <text evidence="2">Belongs to the bacterial sugar transferase family.</text>
</comment>
<keyword evidence="14" id="KW-1185">Reference proteome</keyword>
<dbReference type="EMBL" id="FBYC01000004">
    <property type="protein sequence ID" value="CUX81958.1"/>
    <property type="molecule type" value="Genomic_DNA"/>
</dbReference>
<evidence type="ECO:0000256" key="9">
    <source>
        <dbReference type="SAM" id="Phobius"/>
    </source>
</evidence>
<evidence type="ECO:0000256" key="7">
    <source>
        <dbReference type="ARBA" id="ARBA00023136"/>
    </source>
</evidence>
<evidence type="ECO:0000256" key="1">
    <source>
        <dbReference type="ARBA" id="ARBA00004236"/>
    </source>
</evidence>
<evidence type="ECO:0000256" key="3">
    <source>
        <dbReference type="ARBA" id="ARBA00022475"/>
    </source>
</evidence>
<keyword evidence="4 11" id="KW-0808">Transferase</keyword>
<keyword evidence="7 9" id="KW-0472">Membrane</keyword>
<gene>
    <name evidence="12" type="primary">exoY</name>
    <name evidence="11" type="ORF">Ga0058931_2079</name>
    <name evidence="12" type="ORF">HLUCCA05_02980</name>
</gene>
<reference evidence="11 14" key="2">
    <citation type="submission" date="2016-01" db="EMBL/GenBank/DDBJ databases">
        <authorList>
            <person name="Varghese N."/>
        </authorList>
    </citation>
    <scope>NUCLEOTIDE SEQUENCE [LARGE SCALE GENOMIC DNA]</scope>
    <source>
        <strain evidence="11 14">HL-91</strain>
    </source>
</reference>
<evidence type="ECO:0000313" key="11">
    <source>
        <dbReference type="EMBL" id="CUX81958.1"/>
    </source>
</evidence>
<comment type="subcellular location">
    <subcellularLocation>
        <location evidence="1">Cell membrane</location>
    </subcellularLocation>
</comment>
<dbReference type="GO" id="GO:0016787">
    <property type="term" value="F:hydrolase activity"/>
    <property type="evidence" value="ECO:0007669"/>
    <property type="project" value="UniProtKB-KW"/>
</dbReference>
<feature type="domain" description="Bacterial sugar transferase" evidence="10">
    <location>
        <begin position="41"/>
        <end position="231"/>
    </location>
</feature>
<protein>
    <submittedName>
        <fullName evidence="12">Exopolysaccharide production protein ExoY</fullName>
    </submittedName>
    <submittedName>
        <fullName evidence="11">Sugar transferase involved in LPS biosynthesis (Colanic, teichoic acid)</fullName>
    </submittedName>
</protein>
<evidence type="ECO:0000313" key="13">
    <source>
        <dbReference type="Proteomes" id="UP000050413"/>
    </source>
</evidence>
<comment type="caution">
    <text evidence="12">The sequence shown here is derived from an EMBL/GenBank/DDBJ whole genome shotgun (WGS) entry which is preliminary data.</text>
</comment>
<evidence type="ECO:0000313" key="14">
    <source>
        <dbReference type="Proteomes" id="UP000182045"/>
    </source>
</evidence>
<accession>A0A0P7YXI9</accession>
<dbReference type="PANTHER" id="PTHR30576">
    <property type="entry name" value="COLANIC BIOSYNTHESIS UDP-GLUCOSE LIPID CARRIER TRANSFERASE"/>
    <property type="match status" value="1"/>
</dbReference>
<dbReference type="STRING" id="1666912.Ga0058931_2079"/>
<reference evidence="12 13" key="1">
    <citation type="submission" date="2015-09" db="EMBL/GenBank/DDBJ databases">
        <title>Identification and resolution of microdiversity through metagenomic sequencing of parallel consortia.</title>
        <authorList>
            <person name="Nelson W.C."/>
            <person name="Romine M.F."/>
            <person name="Lindemann S.R."/>
        </authorList>
    </citation>
    <scope>NUCLEOTIDE SEQUENCE [LARGE SCALE GENOMIC DNA]</scope>
    <source>
        <strain evidence="12">HL-91</strain>
    </source>
</reference>
<keyword evidence="11" id="KW-0378">Hydrolase</keyword>
<proteinExistence type="inferred from homology"/>
<dbReference type="PANTHER" id="PTHR30576:SF4">
    <property type="entry name" value="UNDECAPRENYL-PHOSPHATE GALACTOSE PHOSPHOTRANSFERASE"/>
    <property type="match status" value="1"/>
</dbReference>
<evidence type="ECO:0000256" key="8">
    <source>
        <dbReference type="ARBA" id="ARBA00023169"/>
    </source>
</evidence>
<sequence length="236" mass="26530">MERSITAQLGYEPDAAAHASDSLDLGVPNSVSRGVYRTFGKRVVDTGLVLLSLLFTIPVILICAAIIARDGYFPFFGHTRVGKDGKEFKCWKIRTMVPDAQQKLQEHLASCPAARAEWDETRKLKNDPRIVPFGSFLRKSSLDELPQIFNVLLGQMSLVGPRPVVREELSYYGNGQRAYLAMRPGITGLWQVSGRNDASYAERVRFDVSYYKDVSFMRDLSIIFQTLKVVVARNGY</sequence>
<dbReference type="AlphaFoldDB" id="A0A0P7YXI9"/>
<keyword evidence="5 9" id="KW-0812">Transmembrane</keyword>
<dbReference type="Proteomes" id="UP000050413">
    <property type="component" value="Unassembled WGS sequence"/>
</dbReference>
<dbReference type="Proteomes" id="UP000182045">
    <property type="component" value="Unassembled WGS sequence"/>
</dbReference>
<dbReference type="GO" id="GO:0016780">
    <property type="term" value="F:phosphotransferase activity, for other substituted phosphate groups"/>
    <property type="evidence" value="ECO:0007669"/>
    <property type="project" value="TreeGrafter"/>
</dbReference>
<name>A0A0P7YXI9_9RHOB</name>
<dbReference type="Pfam" id="PF02397">
    <property type="entry name" value="Bac_transf"/>
    <property type="match status" value="1"/>
</dbReference>
<organism evidence="12 13">
    <name type="scientific">Roseibaca calidilacus</name>
    <dbReference type="NCBI Taxonomy" id="1666912"/>
    <lineage>
        <taxon>Bacteria</taxon>
        <taxon>Pseudomonadati</taxon>
        <taxon>Pseudomonadota</taxon>
        <taxon>Alphaproteobacteria</taxon>
        <taxon>Rhodobacterales</taxon>
        <taxon>Paracoccaceae</taxon>
        <taxon>Roseinatronobacter</taxon>
    </lineage>
</organism>
<feature type="transmembrane region" description="Helical" evidence="9">
    <location>
        <begin position="48"/>
        <end position="68"/>
    </location>
</feature>
<keyword evidence="3" id="KW-1003">Cell membrane</keyword>
<dbReference type="PATRIC" id="fig|1666912.4.peg.1750"/>